<dbReference type="Gene3D" id="2.160.10.10">
    <property type="entry name" value="Hexapeptide repeat proteins"/>
    <property type="match status" value="1"/>
</dbReference>
<gene>
    <name evidence="1" type="ORF">OB960_15570</name>
</gene>
<dbReference type="Proteomes" id="UP001321018">
    <property type="component" value="Unassembled WGS sequence"/>
</dbReference>
<dbReference type="InterPro" id="IPR001451">
    <property type="entry name" value="Hexapep"/>
</dbReference>
<dbReference type="RefSeq" id="WP_425494316.1">
    <property type="nucleotide sequence ID" value="NZ_JAOPKA010000010.1"/>
</dbReference>
<organism evidence="1 2">
    <name type="scientific">Natronoglomus mannanivorans</name>
    <dbReference type="NCBI Taxonomy" id="2979990"/>
    <lineage>
        <taxon>Archaea</taxon>
        <taxon>Methanobacteriati</taxon>
        <taxon>Methanobacteriota</taxon>
        <taxon>Stenosarchaea group</taxon>
        <taxon>Halobacteria</taxon>
        <taxon>Halobacteriales</taxon>
        <taxon>Natrialbaceae</taxon>
        <taxon>Natronoglomus</taxon>
    </lineage>
</organism>
<dbReference type="EMBL" id="JAOPKA010000010">
    <property type="protein sequence ID" value="MCU4742808.1"/>
    <property type="molecule type" value="Genomic_DNA"/>
</dbReference>
<evidence type="ECO:0000313" key="1">
    <source>
        <dbReference type="EMBL" id="MCU4742808.1"/>
    </source>
</evidence>
<dbReference type="SUPFAM" id="SSF51161">
    <property type="entry name" value="Trimeric LpxA-like enzymes"/>
    <property type="match status" value="1"/>
</dbReference>
<sequence>MHPEDAKIPGNYGERSPIIVNEDAWIGADATILGGTTIGEQAIVGAGAVVTEDVPPRTVVGGVPAKKLKEVTDS</sequence>
<evidence type="ECO:0000313" key="2">
    <source>
        <dbReference type="Proteomes" id="UP001321018"/>
    </source>
</evidence>
<accession>A0AAP3E2P2</accession>
<proteinExistence type="predicted"/>
<protein>
    <recommendedName>
        <fullName evidence="3">Transferase hexapeptide (Six repeat-containing protein)</fullName>
    </recommendedName>
</protein>
<dbReference type="AlphaFoldDB" id="A0AAP3E2P2"/>
<dbReference type="InterPro" id="IPR011004">
    <property type="entry name" value="Trimer_LpxA-like_sf"/>
</dbReference>
<name>A0AAP3E2P2_9EURY</name>
<evidence type="ECO:0008006" key="3">
    <source>
        <dbReference type="Google" id="ProtNLM"/>
    </source>
</evidence>
<dbReference type="InterPro" id="IPR050179">
    <property type="entry name" value="Trans_hexapeptide_repeat"/>
</dbReference>
<dbReference type="Pfam" id="PF00132">
    <property type="entry name" value="Hexapep"/>
    <property type="match status" value="1"/>
</dbReference>
<reference evidence="1" key="1">
    <citation type="submission" date="2022-09" db="EMBL/GenBank/DDBJ databases">
        <title>Enrichment on poylsaccharides allowed isolation of novel metabolic and taxonomic groups of Haloarchaea.</title>
        <authorList>
            <person name="Sorokin D.Y."/>
            <person name="Elcheninov A.G."/>
            <person name="Khizhniak T.V."/>
            <person name="Kolganova T.V."/>
            <person name="Kublanov I.V."/>
        </authorList>
    </citation>
    <scope>NUCLEOTIDE SEQUENCE</scope>
    <source>
        <strain evidence="1">AArc-xg1-1</strain>
    </source>
</reference>
<dbReference type="PANTHER" id="PTHR43300">
    <property type="entry name" value="ACETYLTRANSFERASE"/>
    <property type="match status" value="1"/>
</dbReference>
<comment type="caution">
    <text evidence="1">The sequence shown here is derived from an EMBL/GenBank/DDBJ whole genome shotgun (WGS) entry which is preliminary data.</text>
</comment>